<dbReference type="RefSeq" id="XP_007313258.1">
    <property type="nucleotide sequence ID" value="XM_007313196.1"/>
</dbReference>
<feature type="domain" description="Cobalamin-independent methionine synthase MetE C-terminal/archaeal" evidence="1">
    <location>
        <begin position="17"/>
        <end position="393"/>
    </location>
</feature>
<evidence type="ECO:0000259" key="1">
    <source>
        <dbReference type="Pfam" id="PF01717"/>
    </source>
</evidence>
<evidence type="ECO:0000313" key="2">
    <source>
        <dbReference type="EMBL" id="EGO29016.1"/>
    </source>
</evidence>
<dbReference type="CDD" id="cd03311">
    <property type="entry name" value="CIMS_C_terminal_like"/>
    <property type="match status" value="1"/>
</dbReference>
<evidence type="ECO:0000313" key="3">
    <source>
        <dbReference type="Proteomes" id="UP000008064"/>
    </source>
</evidence>
<dbReference type="OrthoDB" id="7772923at2759"/>
<protein>
    <recommendedName>
        <fullName evidence="1">Cobalamin-independent methionine synthase MetE C-terminal/archaeal domain-containing protein</fullName>
    </recommendedName>
</protein>
<accession>F8NIY3</accession>
<dbReference type="InterPro" id="IPR038071">
    <property type="entry name" value="UROD/MetE-like_sf"/>
</dbReference>
<dbReference type="KEGG" id="sla:SERLADRAFT_359301"/>
<proteinExistence type="predicted"/>
<dbReference type="Pfam" id="PF01717">
    <property type="entry name" value="Meth_synt_2"/>
    <property type="match status" value="1"/>
</dbReference>
<dbReference type="SUPFAM" id="SSF51726">
    <property type="entry name" value="UROD/MetE-like"/>
    <property type="match status" value="1"/>
</dbReference>
<organism evidence="3">
    <name type="scientific">Serpula lacrymans var. lacrymans (strain S7.9)</name>
    <name type="common">Dry rot fungus</name>
    <dbReference type="NCBI Taxonomy" id="578457"/>
    <lineage>
        <taxon>Eukaryota</taxon>
        <taxon>Fungi</taxon>
        <taxon>Dikarya</taxon>
        <taxon>Basidiomycota</taxon>
        <taxon>Agaricomycotina</taxon>
        <taxon>Agaricomycetes</taxon>
        <taxon>Agaricomycetidae</taxon>
        <taxon>Boletales</taxon>
        <taxon>Coniophorineae</taxon>
        <taxon>Serpulaceae</taxon>
        <taxon>Serpula</taxon>
    </lineage>
</organism>
<dbReference type="HOGENOM" id="CLU_058877_0_0_1"/>
<dbReference type="AlphaFoldDB" id="F8NIY3"/>
<dbReference type="InterPro" id="IPR002629">
    <property type="entry name" value="Met_Synth_C/arc"/>
</dbReference>
<dbReference type="GO" id="GO:0008270">
    <property type="term" value="F:zinc ion binding"/>
    <property type="evidence" value="ECO:0007669"/>
    <property type="project" value="InterPro"/>
</dbReference>
<dbReference type="PANTHER" id="PTHR43844:SF2">
    <property type="entry name" value="SYNTHASE, VITAMIN-B12 INDEPENDENT, PUTATIVE (AFU_ORTHOLOGUE AFUA_3G12060)-RELATED"/>
    <property type="match status" value="1"/>
</dbReference>
<sequence length="398" mass="45234">MSSSHLHLSPPFRAEHVGSLLRPTALYQKRSDFEEKRCTLADLAAVEEDAIRKSVKLQKDLGIKTITDGEMRRGMFFQGVFDRMEGMTSIPNRPIETFKPYIPHIALMYAHGVKEEATIFCTGKIKRTKPFYVEDFKFLKTLVSPEEVKDLKVTIVSPSWFHQRHGSDLTYDLNVYKNDTEYFDDVGKAFREEIDELYTLGCRHIQIDDPTFCYFCSEAMITGMEAACVDHEALLDSYIRAINVCVKGRPSDLRISVHTCRGNFGGLHFTEGAYDRIASKLFNTLDVDTFYLEYDSPRAGNFQALKHLPKNKVAVLGLVTTKSPEMENAAELKARVEEAAEIMTHGFPKRSKEEALNQLCISTQCGFASIWQGNPITEEDQTKKLKLLVDVAKQIWSD</sequence>
<dbReference type="EMBL" id="GL945429">
    <property type="protein sequence ID" value="EGO29016.1"/>
    <property type="molecule type" value="Genomic_DNA"/>
</dbReference>
<gene>
    <name evidence="2" type="ORF">SERLADRAFT_359301</name>
</gene>
<dbReference type="GO" id="GO:0009086">
    <property type="term" value="P:methionine biosynthetic process"/>
    <property type="evidence" value="ECO:0007669"/>
    <property type="project" value="InterPro"/>
</dbReference>
<dbReference type="Gene3D" id="3.20.20.210">
    <property type="match status" value="1"/>
</dbReference>
<dbReference type="GeneID" id="18809664"/>
<name>F8NIY3_SERL9</name>
<dbReference type="Proteomes" id="UP000008064">
    <property type="component" value="Unassembled WGS sequence"/>
</dbReference>
<dbReference type="GO" id="GO:0003871">
    <property type="term" value="F:5-methyltetrahydropteroyltriglutamate-homocysteine S-methyltransferase activity"/>
    <property type="evidence" value="ECO:0007669"/>
    <property type="project" value="InterPro"/>
</dbReference>
<dbReference type="PANTHER" id="PTHR43844">
    <property type="entry name" value="METHIONINE SYNTHASE"/>
    <property type="match status" value="1"/>
</dbReference>
<reference evidence="3" key="1">
    <citation type="journal article" date="2011" name="Science">
        <title>The plant cell wall-decomposing machinery underlies the functional diversity of forest fungi.</title>
        <authorList>
            <person name="Eastwood D.C."/>
            <person name="Floudas D."/>
            <person name="Binder M."/>
            <person name="Majcherczyk A."/>
            <person name="Schneider P."/>
            <person name="Aerts A."/>
            <person name="Asiegbu F.O."/>
            <person name="Baker S.E."/>
            <person name="Barry K."/>
            <person name="Bendiksby M."/>
            <person name="Blumentritt M."/>
            <person name="Coutinho P.M."/>
            <person name="Cullen D."/>
            <person name="de Vries R.P."/>
            <person name="Gathman A."/>
            <person name="Goodell B."/>
            <person name="Henrissat B."/>
            <person name="Ihrmark K."/>
            <person name="Kauserud H."/>
            <person name="Kohler A."/>
            <person name="LaButti K."/>
            <person name="Lapidus A."/>
            <person name="Lavin J.L."/>
            <person name="Lee Y.-H."/>
            <person name="Lindquist E."/>
            <person name="Lilly W."/>
            <person name="Lucas S."/>
            <person name="Morin E."/>
            <person name="Murat C."/>
            <person name="Oguiza J.A."/>
            <person name="Park J."/>
            <person name="Pisabarro A.G."/>
            <person name="Riley R."/>
            <person name="Rosling A."/>
            <person name="Salamov A."/>
            <person name="Schmidt O."/>
            <person name="Schmutz J."/>
            <person name="Skrede I."/>
            <person name="Stenlid J."/>
            <person name="Wiebenga A."/>
            <person name="Xie X."/>
            <person name="Kuees U."/>
            <person name="Hibbett D.S."/>
            <person name="Hoffmeister D."/>
            <person name="Hoegberg N."/>
            <person name="Martin F."/>
            <person name="Grigoriev I.V."/>
            <person name="Watkinson S.C."/>
        </authorList>
    </citation>
    <scope>NUCLEOTIDE SEQUENCE [LARGE SCALE GENOMIC DNA]</scope>
    <source>
        <strain evidence="3">S7.9</strain>
    </source>
</reference>